<dbReference type="Pfam" id="PF13442">
    <property type="entry name" value="Cytochrome_CBB3"/>
    <property type="match status" value="2"/>
</dbReference>
<evidence type="ECO:0000313" key="25">
    <source>
        <dbReference type="Proteomes" id="UP000509414"/>
    </source>
</evidence>
<comment type="similarity">
    <text evidence="3">Belongs to the CcoP / FixP family.</text>
</comment>
<gene>
    <name evidence="24" type="primary">ccoP</name>
    <name evidence="24" type="ORF">CINF_1357</name>
</gene>
<keyword evidence="4" id="KW-0813">Transport</keyword>
<dbReference type="InterPro" id="IPR036909">
    <property type="entry name" value="Cyt_c-like_dom_sf"/>
</dbReference>
<dbReference type="GO" id="GO:0020037">
    <property type="term" value="F:heme binding"/>
    <property type="evidence" value="ECO:0007669"/>
    <property type="project" value="InterPro"/>
</dbReference>
<keyword evidence="6" id="KW-0997">Cell inner membrane</keyword>
<feature type="domain" description="Cytochrome c" evidence="23">
    <location>
        <begin position="116"/>
        <end position="287"/>
    </location>
</feature>
<dbReference type="InterPro" id="IPR004678">
    <property type="entry name" value="Cyt_c_oxidase_cbb3_su3"/>
</dbReference>
<evidence type="ECO:0000256" key="3">
    <source>
        <dbReference type="ARBA" id="ARBA00006113"/>
    </source>
</evidence>
<proteinExistence type="inferred from homology"/>
<evidence type="ECO:0000256" key="19">
    <source>
        <dbReference type="ARBA" id="ARBA00029635"/>
    </source>
</evidence>
<accession>A0A7H9CIR2</accession>
<dbReference type="EMBL" id="CP049075">
    <property type="protein sequence ID" value="QLI05842.1"/>
    <property type="molecule type" value="Genomic_DNA"/>
</dbReference>
<evidence type="ECO:0000256" key="9">
    <source>
        <dbReference type="ARBA" id="ARBA00022692"/>
    </source>
</evidence>
<evidence type="ECO:0000256" key="11">
    <source>
        <dbReference type="ARBA" id="ARBA00022737"/>
    </source>
</evidence>
<keyword evidence="16 20" id="KW-0408">Iron</keyword>
<dbReference type="SUPFAM" id="SSF46626">
    <property type="entry name" value="Cytochrome c"/>
    <property type="match status" value="2"/>
</dbReference>
<evidence type="ECO:0000256" key="8">
    <source>
        <dbReference type="ARBA" id="ARBA00022660"/>
    </source>
</evidence>
<dbReference type="AlphaFoldDB" id="A0A7H9CIR2"/>
<comment type="cofactor">
    <cofactor evidence="21">
        <name>heme c</name>
        <dbReference type="ChEBI" id="CHEBI:61717"/>
    </cofactor>
    <text evidence="21">Binds 2 heme C groups per subunit.</text>
</comment>
<evidence type="ECO:0000256" key="7">
    <source>
        <dbReference type="ARBA" id="ARBA00022617"/>
    </source>
</evidence>
<evidence type="ECO:0000256" key="4">
    <source>
        <dbReference type="ARBA" id="ARBA00022448"/>
    </source>
</evidence>
<dbReference type="Proteomes" id="UP000509414">
    <property type="component" value="Chromosome"/>
</dbReference>
<evidence type="ECO:0000256" key="10">
    <source>
        <dbReference type="ARBA" id="ARBA00022723"/>
    </source>
</evidence>
<dbReference type="PANTHER" id="PTHR33751:SF1">
    <property type="entry name" value="CBB3-TYPE CYTOCHROME C OXIDASE SUBUNIT FIXP"/>
    <property type="match status" value="1"/>
</dbReference>
<keyword evidence="10 20" id="KW-0479">Metal-binding</keyword>
<evidence type="ECO:0000256" key="13">
    <source>
        <dbReference type="ARBA" id="ARBA00022982"/>
    </source>
</evidence>
<keyword evidence="15 24" id="KW-0560">Oxidoreductase</keyword>
<evidence type="ECO:0000256" key="12">
    <source>
        <dbReference type="ARBA" id="ARBA00022781"/>
    </source>
</evidence>
<comment type="subcellular location">
    <subcellularLocation>
        <location evidence="1">Cell inner membrane</location>
    </subcellularLocation>
</comment>
<feature type="binding site" description="axial binding residue" evidence="20">
    <location>
        <position position="262"/>
    </location>
    <ligand>
        <name>heme c</name>
        <dbReference type="ChEBI" id="CHEBI:61717"/>
        <label>1</label>
    </ligand>
    <ligandPart>
        <name>Fe</name>
        <dbReference type="ChEBI" id="CHEBI:18248"/>
    </ligandPart>
</feature>
<reference evidence="24 25" key="1">
    <citation type="submission" date="2020-02" db="EMBL/GenBank/DDBJ databases">
        <title>Complete genome sequence of the novel Campylobacter species Candidatus Campylobacter infans.</title>
        <authorList>
            <person name="Duim B."/>
            <person name="Zomer A."/>
            <person name="van der Graaf L."/>
            <person name="Wagenaar J."/>
        </authorList>
    </citation>
    <scope>NUCLEOTIDE SEQUENCE [LARGE SCALE GENOMIC DNA]</scope>
    <source>
        <strain evidence="24 25">19S00001</strain>
    </source>
</reference>
<feature type="binding site" description="covalent" evidence="21">
    <location>
        <position position="132"/>
    </location>
    <ligand>
        <name>heme c</name>
        <dbReference type="ChEBI" id="CHEBI:61717"/>
        <label>1</label>
    </ligand>
</feature>
<keyword evidence="13" id="KW-0249">Electron transport</keyword>
<dbReference type="RefSeq" id="WP_179974994.1">
    <property type="nucleotide sequence ID" value="NZ_CP049075.1"/>
</dbReference>
<organism evidence="24 25">
    <name type="scientific">Candidatus Campylobacter infans</name>
    <dbReference type="NCBI Taxonomy" id="2561898"/>
    <lineage>
        <taxon>Bacteria</taxon>
        <taxon>Pseudomonadati</taxon>
        <taxon>Campylobacterota</taxon>
        <taxon>Epsilonproteobacteria</taxon>
        <taxon>Campylobacterales</taxon>
        <taxon>Campylobacteraceae</taxon>
        <taxon>Campylobacter</taxon>
    </lineage>
</organism>
<feature type="binding site" description="axial binding residue" evidence="20">
    <location>
        <position position="174"/>
    </location>
    <ligand>
        <name>heme c</name>
        <dbReference type="ChEBI" id="CHEBI:61717"/>
        <label>2</label>
    </ligand>
    <ligandPart>
        <name>Fe</name>
        <dbReference type="ChEBI" id="CHEBI:18248"/>
    </ligandPart>
</feature>
<feature type="binding site" description="axial binding residue" evidence="20">
    <location>
        <position position="224"/>
    </location>
    <ligand>
        <name>heme c</name>
        <dbReference type="ChEBI" id="CHEBI:61717"/>
        <label>2</label>
    </ligand>
    <ligandPart>
        <name>Fe</name>
        <dbReference type="ChEBI" id="CHEBI:18248"/>
    </ligandPart>
</feature>
<comment type="pathway">
    <text evidence="2">Energy metabolism; oxidative phosphorylation.</text>
</comment>
<dbReference type="GO" id="GO:0005886">
    <property type="term" value="C:plasma membrane"/>
    <property type="evidence" value="ECO:0007669"/>
    <property type="project" value="UniProtKB-SubCell"/>
</dbReference>
<dbReference type="KEGG" id="cinf:CINF_1357"/>
<evidence type="ECO:0000256" key="6">
    <source>
        <dbReference type="ARBA" id="ARBA00022519"/>
    </source>
</evidence>
<feature type="transmembrane region" description="Helical" evidence="22">
    <location>
        <begin position="62"/>
        <end position="80"/>
    </location>
</feature>
<feature type="binding site" description="covalent" evidence="21">
    <location>
        <position position="220"/>
    </location>
    <ligand>
        <name>heme c</name>
        <dbReference type="ChEBI" id="CHEBI:61717"/>
        <label>2</label>
    </ligand>
</feature>
<evidence type="ECO:0000256" key="18">
    <source>
        <dbReference type="ARBA" id="ARBA00023136"/>
    </source>
</evidence>
<keyword evidence="9 22" id="KW-0812">Transmembrane</keyword>
<feature type="binding site" description="axial binding residue" evidence="20">
    <location>
        <position position="133"/>
    </location>
    <ligand>
        <name>heme c</name>
        <dbReference type="ChEBI" id="CHEBI:61717"/>
        <label>1</label>
    </ligand>
    <ligandPart>
        <name>Fe</name>
        <dbReference type="ChEBI" id="CHEBI:18248"/>
    </ligandPart>
</feature>
<feature type="transmembrane region" description="Helical" evidence="22">
    <location>
        <begin position="12"/>
        <end position="33"/>
    </location>
</feature>
<evidence type="ECO:0000256" key="22">
    <source>
        <dbReference type="SAM" id="Phobius"/>
    </source>
</evidence>
<evidence type="ECO:0000313" key="24">
    <source>
        <dbReference type="EMBL" id="QLI05842.1"/>
    </source>
</evidence>
<keyword evidence="25" id="KW-1185">Reference proteome</keyword>
<dbReference type="GO" id="GO:0009055">
    <property type="term" value="F:electron transfer activity"/>
    <property type="evidence" value="ECO:0007669"/>
    <property type="project" value="InterPro"/>
</dbReference>
<keyword evidence="7 21" id="KW-0349">Heme</keyword>
<dbReference type="PANTHER" id="PTHR33751">
    <property type="entry name" value="CBB3-TYPE CYTOCHROME C OXIDASE SUBUNIT FIXP"/>
    <property type="match status" value="1"/>
</dbReference>
<dbReference type="Gene3D" id="1.10.760.10">
    <property type="entry name" value="Cytochrome c-like domain"/>
    <property type="match status" value="2"/>
</dbReference>
<evidence type="ECO:0000256" key="17">
    <source>
        <dbReference type="ARBA" id="ARBA00023065"/>
    </source>
</evidence>
<keyword evidence="11" id="KW-0677">Repeat</keyword>
<dbReference type="UniPathway" id="UPA00705"/>
<dbReference type="GO" id="GO:0016491">
    <property type="term" value="F:oxidoreductase activity"/>
    <property type="evidence" value="ECO:0007669"/>
    <property type="project" value="UniProtKB-KW"/>
</dbReference>
<dbReference type="GO" id="GO:0046872">
    <property type="term" value="F:metal ion binding"/>
    <property type="evidence" value="ECO:0007669"/>
    <property type="project" value="UniProtKB-KW"/>
</dbReference>
<keyword evidence="12" id="KW-0375">Hydrogen ion transport</keyword>
<evidence type="ECO:0000256" key="21">
    <source>
        <dbReference type="PIRSR" id="PIRSR000006-2"/>
    </source>
</evidence>
<dbReference type="InterPro" id="IPR009056">
    <property type="entry name" value="Cyt_c-like_dom"/>
</dbReference>
<evidence type="ECO:0000256" key="14">
    <source>
        <dbReference type="ARBA" id="ARBA00022989"/>
    </source>
</evidence>
<dbReference type="GO" id="GO:1902600">
    <property type="term" value="P:proton transmembrane transport"/>
    <property type="evidence" value="ECO:0007669"/>
    <property type="project" value="UniProtKB-KW"/>
</dbReference>
<evidence type="ECO:0000259" key="23">
    <source>
        <dbReference type="PROSITE" id="PS51007"/>
    </source>
</evidence>
<name>A0A7H9CIR2_9BACT</name>
<dbReference type="InterPro" id="IPR050597">
    <property type="entry name" value="Cytochrome_c_Oxidase_Subunit"/>
</dbReference>
<evidence type="ECO:0000256" key="16">
    <source>
        <dbReference type="ARBA" id="ARBA00023004"/>
    </source>
</evidence>
<dbReference type="InterPro" id="IPR038414">
    <property type="entry name" value="CcoP_N_sf"/>
</dbReference>
<keyword evidence="14 22" id="KW-1133">Transmembrane helix</keyword>
<dbReference type="GO" id="GO:0006119">
    <property type="term" value="P:oxidative phosphorylation"/>
    <property type="evidence" value="ECO:0007669"/>
    <property type="project" value="UniProtKB-UniPathway"/>
</dbReference>
<sequence>MKWFNLSDNINLLTFIGAIAIILITVVVVVRLFGAMKAKSEKGELSEENWDGIGEYKNPLPVGWAVCFAGVIIWALWYFLVGYPLNSYSQIGEYNEEVKAYNTSFESKFANVQGDELIRMGEQVFLVQCSQCHGVDATGINGKAADLTAWGSEEAIYQTIVQGSKGMNYPLGEMSKGADLGIDDATAKAIAAYVALEISAIKQTKNPALVEAGREAYVTCTACHGEDGKGMDAMAPDLTKYGSGEFVVDVLNHGKNGFIGSMPNFSTTGVLNAVQEKAVGAYISSLRGE</sequence>
<feature type="binding site" description="covalent" evidence="21">
    <location>
        <position position="223"/>
    </location>
    <ligand>
        <name>heme c</name>
        <dbReference type="ChEBI" id="CHEBI:61717"/>
        <label>2</label>
    </ligand>
</feature>
<dbReference type="Gene3D" id="6.10.280.130">
    <property type="match status" value="1"/>
</dbReference>
<keyword evidence="17" id="KW-0406">Ion transport</keyword>
<feature type="binding site" description="covalent" evidence="21">
    <location>
        <position position="129"/>
    </location>
    <ligand>
        <name>heme c</name>
        <dbReference type="ChEBI" id="CHEBI:61717"/>
        <label>1</label>
    </ligand>
</feature>
<dbReference type="InterPro" id="IPR032858">
    <property type="entry name" value="CcoP_N"/>
</dbReference>
<dbReference type="PIRSF" id="PIRSF000006">
    <property type="entry name" value="Cbb3-Cox_fixP"/>
    <property type="match status" value="1"/>
</dbReference>
<keyword evidence="18 22" id="KW-0472">Membrane</keyword>
<keyword evidence="8" id="KW-0679">Respiratory chain</keyword>
<dbReference type="Pfam" id="PF14715">
    <property type="entry name" value="FixP_N"/>
    <property type="match status" value="1"/>
</dbReference>
<keyword evidence="5" id="KW-1003">Cell membrane</keyword>
<protein>
    <recommendedName>
        <fullName evidence="19">Cytochrome c oxidase subunit III</fullName>
    </recommendedName>
</protein>
<evidence type="ECO:0000256" key="5">
    <source>
        <dbReference type="ARBA" id="ARBA00022475"/>
    </source>
</evidence>
<evidence type="ECO:0000256" key="15">
    <source>
        <dbReference type="ARBA" id="ARBA00023002"/>
    </source>
</evidence>
<dbReference type="PROSITE" id="PS51007">
    <property type="entry name" value="CYTC"/>
    <property type="match status" value="1"/>
</dbReference>
<evidence type="ECO:0000256" key="1">
    <source>
        <dbReference type="ARBA" id="ARBA00004533"/>
    </source>
</evidence>
<evidence type="ECO:0000256" key="2">
    <source>
        <dbReference type="ARBA" id="ARBA00004673"/>
    </source>
</evidence>
<evidence type="ECO:0000256" key="20">
    <source>
        <dbReference type="PIRSR" id="PIRSR000006-1"/>
    </source>
</evidence>